<dbReference type="InterPro" id="IPR025713">
    <property type="entry name" value="MotB-like_N_dom"/>
</dbReference>
<dbReference type="PANTHER" id="PTHR30329:SF21">
    <property type="entry name" value="LIPOPROTEIN YIAD-RELATED"/>
    <property type="match status" value="1"/>
</dbReference>
<keyword evidence="3" id="KW-1003">Cell membrane</keyword>
<dbReference type="Proteomes" id="UP000077271">
    <property type="component" value="Unassembled WGS sequence"/>
</dbReference>
<organism evidence="10 11">
    <name type="scientific">Domibacillus aminovorans</name>
    <dbReference type="NCBI Taxonomy" id="29332"/>
    <lineage>
        <taxon>Bacteria</taxon>
        <taxon>Bacillati</taxon>
        <taxon>Bacillota</taxon>
        <taxon>Bacilli</taxon>
        <taxon>Bacillales</taxon>
        <taxon>Bacillaceae</taxon>
        <taxon>Domibacillus</taxon>
    </lineage>
</organism>
<dbReference type="Gene3D" id="3.30.1330.60">
    <property type="entry name" value="OmpA-like domain"/>
    <property type="match status" value="1"/>
</dbReference>
<dbReference type="SUPFAM" id="SSF103088">
    <property type="entry name" value="OmpA-like"/>
    <property type="match status" value="1"/>
</dbReference>
<keyword evidence="10" id="KW-0966">Cell projection</keyword>
<evidence type="ECO:0000313" key="10">
    <source>
        <dbReference type="EMBL" id="OAH53305.1"/>
    </source>
</evidence>
<evidence type="ECO:0000313" key="11">
    <source>
        <dbReference type="Proteomes" id="UP000077271"/>
    </source>
</evidence>
<dbReference type="CDD" id="cd07185">
    <property type="entry name" value="OmpA_C-like"/>
    <property type="match status" value="1"/>
</dbReference>
<keyword evidence="8" id="KW-0175">Coiled coil</keyword>
<evidence type="ECO:0000256" key="1">
    <source>
        <dbReference type="ARBA" id="ARBA00004162"/>
    </source>
</evidence>
<evidence type="ECO:0000256" key="8">
    <source>
        <dbReference type="SAM" id="Coils"/>
    </source>
</evidence>
<evidence type="ECO:0000259" key="9">
    <source>
        <dbReference type="PROSITE" id="PS51123"/>
    </source>
</evidence>
<dbReference type="InterPro" id="IPR006665">
    <property type="entry name" value="OmpA-like"/>
</dbReference>
<gene>
    <name evidence="10" type="ORF">AWH48_11885</name>
</gene>
<dbReference type="RefSeq" id="WP_034299652.1">
    <property type="nucleotide sequence ID" value="NZ_LQWZ01000036.1"/>
</dbReference>
<evidence type="ECO:0000256" key="2">
    <source>
        <dbReference type="ARBA" id="ARBA00008914"/>
    </source>
</evidence>
<protein>
    <submittedName>
        <fullName evidence="10">Flagellar motor protein MotB</fullName>
    </submittedName>
</protein>
<dbReference type="NCBIfam" id="NF005831">
    <property type="entry name" value="PRK07734.1"/>
    <property type="match status" value="1"/>
</dbReference>
<sequence>MVKRKKKKHDDHIDESWLLPYSDLLTLLLALFVVLFASSSIDAQKFQAISSAFNNELQGGSGVLDYESPIENDSMSEVETERQQLNGLEKEDREELIEMQEKMTQYINENNLQDKVETALNGEGLLLRIRDNVLFNSGAAEIQPEQIVSAQEISELLVMDIPRSIIISGHTDNVPIKTAMFDSNWELSAMRAVNFMKEILKNEKLDPRLFSAKGYGEYQPIASNDSISGRAQNRRVEILILPQGQTDQSVPEATE</sequence>
<proteinExistence type="inferred from homology"/>
<keyword evidence="10" id="KW-0969">Cilium</keyword>
<feature type="domain" description="OmpA-like" evidence="9">
    <location>
        <begin position="122"/>
        <end position="244"/>
    </location>
</feature>
<dbReference type="InterPro" id="IPR050330">
    <property type="entry name" value="Bact_OuterMem_StrucFunc"/>
</dbReference>
<reference evidence="10 11" key="1">
    <citation type="submission" date="2016-01" db="EMBL/GenBank/DDBJ databases">
        <title>Investigation of taxonomic status of Bacillus aminovorans.</title>
        <authorList>
            <person name="Verma A."/>
            <person name="Pal Y."/>
            <person name="Krishnamurthi S."/>
        </authorList>
    </citation>
    <scope>NUCLEOTIDE SEQUENCE [LARGE SCALE GENOMIC DNA]</scope>
    <source>
        <strain evidence="10 11">DSM 4337</strain>
    </source>
</reference>
<evidence type="ECO:0000256" key="6">
    <source>
        <dbReference type="ARBA" id="ARBA00023136"/>
    </source>
</evidence>
<dbReference type="OrthoDB" id="9815217at2"/>
<evidence type="ECO:0000256" key="3">
    <source>
        <dbReference type="ARBA" id="ARBA00022475"/>
    </source>
</evidence>
<dbReference type="AlphaFoldDB" id="A0A177KK84"/>
<feature type="coiled-coil region" evidence="8">
    <location>
        <begin position="71"/>
        <end position="109"/>
    </location>
</feature>
<dbReference type="InterPro" id="IPR036737">
    <property type="entry name" value="OmpA-like_sf"/>
</dbReference>
<comment type="subcellular location">
    <subcellularLocation>
        <location evidence="1">Cell membrane</location>
        <topology evidence="1">Single-pass membrane protein</topology>
    </subcellularLocation>
</comment>
<evidence type="ECO:0000256" key="5">
    <source>
        <dbReference type="ARBA" id="ARBA00022989"/>
    </source>
</evidence>
<keyword evidence="5" id="KW-1133">Transmembrane helix</keyword>
<name>A0A177KK84_9BACI</name>
<dbReference type="EMBL" id="LQWZ01000036">
    <property type="protein sequence ID" value="OAH53305.1"/>
    <property type="molecule type" value="Genomic_DNA"/>
</dbReference>
<dbReference type="PROSITE" id="PS51123">
    <property type="entry name" value="OMPA_2"/>
    <property type="match status" value="1"/>
</dbReference>
<evidence type="ECO:0000256" key="4">
    <source>
        <dbReference type="ARBA" id="ARBA00022692"/>
    </source>
</evidence>
<keyword evidence="6 7" id="KW-0472">Membrane</keyword>
<accession>A0A177KK84</accession>
<dbReference type="Pfam" id="PF00691">
    <property type="entry name" value="OmpA"/>
    <property type="match status" value="1"/>
</dbReference>
<dbReference type="Pfam" id="PF13677">
    <property type="entry name" value="MotB_plug"/>
    <property type="match status" value="1"/>
</dbReference>
<comment type="caution">
    <text evidence="10">The sequence shown here is derived from an EMBL/GenBank/DDBJ whole genome shotgun (WGS) entry which is preliminary data.</text>
</comment>
<evidence type="ECO:0000256" key="7">
    <source>
        <dbReference type="PROSITE-ProRule" id="PRU00473"/>
    </source>
</evidence>
<keyword evidence="4" id="KW-0812">Transmembrane</keyword>
<comment type="similarity">
    <text evidence="2">Belongs to the MotB family.</text>
</comment>
<dbReference type="GO" id="GO:0005886">
    <property type="term" value="C:plasma membrane"/>
    <property type="evidence" value="ECO:0007669"/>
    <property type="project" value="UniProtKB-SubCell"/>
</dbReference>
<keyword evidence="10" id="KW-0282">Flagellum</keyword>
<dbReference type="PANTHER" id="PTHR30329">
    <property type="entry name" value="STATOR ELEMENT OF FLAGELLAR MOTOR COMPLEX"/>
    <property type="match status" value="1"/>
</dbReference>